<dbReference type="GO" id="GO:0003841">
    <property type="term" value="F:1-acylglycerol-3-phosphate O-acyltransferase activity"/>
    <property type="evidence" value="ECO:0007669"/>
    <property type="project" value="TreeGrafter"/>
</dbReference>
<dbReference type="SMART" id="SM00563">
    <property type="entry name" value="PlsC"/>
    <property type="match status" value="1"/>
</dbReference>
<comment type="caution">
    <text evidence="5">The sequence shown here is derived from an EMBL/GenBank/DDBJ whole genome shotgun (WGS) entry which is preliminary data.</text>
</comment>
<keyword evidence="2" id="KW-0808">Transferase</keyword>
<organism evidence="5 6">
    <name type="scientific">Advenella faeciporci</name>
    <dbReference type="NCBI Taxonomy" id="797535"/>
    <lineage>
        <taxon>Bacteria</taxon>
        <taxon>Pseudomonadati</taxon>
        <taxon>Pseudomonadota</taxon>
        <taxon>Betaproteobacteria</taxon>
        <taxon>Burkholderiales</taxon>
        <taxon>Alcaligenaceae</taxon>
    </lineage>
</organism>
<evidence type="ECO:0000256" key="3">
    <source>
        <dbReference type="ARBA" id="ARBA00023315"/>
    </source>
</evidence>
<protein>
    <submittedName>
        <fullName evidence="5">1-acyl-sn-glycerol-3-phosphate acyltransferase</fullName>
    </submittedName>
</protein>
<dbReference type="GO" id="GO:0006654">
    <property type="term" value="P:phosphatidic acid biosynthetic process"/>
    <property type="evidence" value="ECO:0007669"/>
    <property type="project" value="TreeGrafter"/>
</dbReference>
<dbReference type="CDD" id="cd07989">
    <property type="entry name" value="LPLAT_AGPAT-like"/>
    <property type="match status" value="1"/>
</dbReference>
<keyword evidence="3 5" id="KW-0012">Acyltransferase</keyword>
<keyword evidence="6" id="KW-1185">Reference proteome</keyword>
<dbReference type="PANTHER" id="PTHR10434:SF11">
    <property type="entry name" value="1-ACYL-SN-GLYCEROL-3-PHOSPHATE ACYLTRANSFERASE"/>
    <property type="match status" value="1"/>
</dbReference>
<dbReference type="PANTHER" id="PTHR10434">
    <property type="entry name" value="1-ACYL-SN-GLYCEROL-3-PHOSPHATE ACYLTRANSFERASE"/>
    <property type="match status" value="1"/>
</dbReference>
<name>A0A918JRM3_9BURK</name>
<dbReference type="AlphaFoldDB" id="A0A918JRM3"/>
<gene>
    <name evidence="5" type="ORF">GCM10011450_23670</name>
</gene>
<dbReference type="Pfam" id="PF01553">
    <property type="entry name" value="Acyltransferase"/>
    <property type="match status" value="1"/>
</dbReference>
<reference evidence="5" key="2">
    <citation type="submission" date="2020-09" db="EMBL/GenBank/DDBJ databases">
        <authorList>
            <person name="Sun Q."/>
            <person name="Kim S."/>
        </authorList>
    </citation>
    <scope>NUCLEOTIDE SEQUENCE</scope>
    <source>
        <strain evidence="5">KCTC 23732</strain>
    </source>
</reference>
<comment type="pathway">
    <text evidence="1">Lipid metabolism.</text>
</comment>
<sequence>MISPLLSLITRFLIGALPRWQASQPEHRQRIYFANHTSHLDTLAIWSSLPAELRKTTRPVAARDYWDKAGVRRHIATQGLNVVFISRDKQSGDPLSPLYEALENGDSLIIFPEGTRHFLPLPAPFKSGLYHLAQKFKTVELIPVYLDNTRRCLPKGSLIPVPLACTVTYGAPLEVFEHEEKAAFLQRAREAVIALAPTEITTD</sequence>
<reference evidence="5" key="1">
    <citation type="journal article" date="2014" name="Int. J. Syst. Evol. Microbiol.">
        <title>Complete genome sequence of Corynebacterium casei LMG S-19264T (=DSM 44701T), isolated from a smear-ripened cheese.</title>
        <authorList>
            <consortium name="US DOE Joint Genome Institute (JGI-PGF)"/>
            <person name="Walter F."/>
            <person name="Albersmeier A."/>
            <person name="Kalinowski J."/>
            <person name="Ruckert C."/>
        </authorList>
    </citation>
    <scope>NUCLEOTIDE SEQUENCE</scope>
    <source>
        <strain evidence="5">KCTC 23732</strain>
    </source>
</reference>
<evidence type="ECO:0000313" key="6">
    <source>
        <dbReference type="Proteomes" id="UP000608345"/>
    </source>
</evidence>
<dbReference type="Proteomes" id="UP000608345">
    <property type="component" value="Unassembled WGS sequence"/>
</dbReference>
<dbReference type="EMBL" id="BMYS01000019">
    <property type="protein sequence ID" value="GGW92950.1"/>
    <property type="molecule type" value="Genomic_DNA"/>
</dbReference>
<evidence type="ECO:0000259" key="4">
    <source>
        <dbReference type="SMART" id="SM00563"/>
    </source>
</evidence>
<dbReference type="SUPFAM" id="SSF69593">
    <property type="entry name" value="Glycerol-3-phosphate (1)-acyltransferase"/>
    <property type="match status" value="1"/>
</dbReference>
<dbReference type="InterPro" id="IPR002123">
    <property type="entry name" value="Plipid/glycerol_acylTrfase"/>
</dbReference>
<feature type="domain" description="Phospholipid/glycerol acyltransferase" evidence="4">
    <location>
        <begin position="30"/>
        <end position="149"/>
    </location>
</feature>
<evidence type="ECO:0000256" key="2">
    <source>
        <dbReference type="ARBA" id="ARBA00022679"/>
    </source>
</evidence>
<evidence type="ECO:0000256" key="1">
    <source>
        <dbReference type="ARBA" id="ARBA00005189"/>
    </source>
</evidence>
<dbReference type="RefSeq" id="WP_189385714.1">
    <property type="nucleotide sequence ID" value="NZ_BAABFY010000048.1"/>
</dbReference>
<proteinExistence type="predicted"/>
<evidence type="ECO:0000313" key="5">
    <source>
        <dbReference type="EMBL" id="GGW92950.1"/>
    </source>
</evidence>
<accession>A0A918JRM3</accession>